<keyword evidence="2" id="KW-1185">Reference proteome</keyword>
<gene>
    <name evidence="1" type="ORF">GCM10011610_60310</name>
</gene>
<reference evidence="2" key="1">
    <citation type="journal article" date="2019" name="Int. J. Syst. Evol. Microbiol.">
        <title>The Global Catalogue of Microorganisms (GCM) 10K type strain sequencing project: providing services to taxonomists for standard genome sequencing and annotation.</title>
        <authorList>
            <consortium name="The Broad Institute Genomics Platform"/>
            <consortium name="The Broad Institute Genome Sequencing Center for Infectious Disease"/>
            <person name="Wu L."/>
            <person name="Ma J."/>
        </authorList>
    </citation>
    <scope>NUCLEOTIDE SEQUENCE [LARGE SCALE GENOMIC DNA]</scope>
    <source>
        <strain evidence="2">CGMCC 4.7329</strain>
    </source>
</reference>
<protein>
    <submittedName>
        <fullName evidence="1">Uncharacterized protein</fullName>
    </submittedName>
</protein>
<dbReference type="Proteomes" id="UP000658127">
    <property type="component" value="Unassembled WGS sequence"/>
</dbReference>
<evidence type="ECO:0000313" key="2">
    <source>
        <dbReference type="Proteomes" id="UP000658127"/>
    </source>
</evidence>
<comment type="caution">
    <text evidence="1">The sequence shown here is derived from an EMBL/GenBank/DDBJ whole genome shotgun (WGS) entry which is preliminary data.</text>
</comment>
<proteinExistence type="predicted"/>
<sequence>MSAMVGALVEKTAEDRQAIGEFAREVRAAVVARQGEIGRAASASGRELLREGRSLAFDIADLADAARRARADRLRKDQRRSAGRKW</sequence>
<name>A0ABQ2KXJ3_9NOCA</name>
<organism evidence="1 2">
    <name type="scientific">Nocardia rhizosphaerihabitans</name>
    <dbReference type="NCBI Taxonomy" id="1691570"/>
    <lineage>
        <taxon>Bacteria</taxon>
        <taxon>Bacillati</taxon>
        <taxon>Actinomycetota</taxon>
        <taxon>Actinomycetes</taxon>
        <taxon>Mycobacteriales</taxon>
        <taxon>Nocardiaceae</taxon>
        <taxon>Nocardia</taxon>
    </lineage>
</organism>
<dbReference type="EMBL" id="BMNE01000009">
    <property type="protein sequence ID" value="GGN95855.1"/>
    <property type="molecule type" value="Genomic_DNA"/>
</dbReference>
<accession>A0ABQ2KXJ3</accession>
<evidence type="ECO:0000313" key="1">
    <source>
        <dbReference type="EMBL" id="GGN95855.1"/>
    </source>
</evidence>